<dbReference type="InterPro" id="IPR029058">
    <property type="entry name" value="AB_hydrolase_fold"/>
</dbReference>
<protein>
    <submittedName>
        <fullName evidence="2">Alpha/beta hydrolase</fullName>
    </submittedName>
</protein>
<feature type="domain" description="AB hydrolase-1" evidence="1">
    <location>
        <begin position="44"/>
        <end position="263"/>
    </location>
</feature>
<dbReference type="EMBL" id="JACPUR010000041">
    <property type="protein sequence ID" value="MBI3129639.1"/>
    <property type="molecule type" value="Genomic_DNA"/>
</dbReference>
<dbReference type="PANTHER" id="PTHR43194:SF5">
    <property type="entry name" value="PIMELOYL-[ACYL-CARRIER PROTEIN] METHYL ESTER ESTERASE"/>
    <property type="match status" value="1"/>
</dbReference>
<dbReference type="InterPro" id="IPR050228">
    <property type="entry name" value="Carboxylesterase_BioH"/>
</dbReference>
<dbReference type="Pfam" id="PF12697">
    <property type="entry name" value="Abhydrolase_6"/>
    <property type="match status" value="1"/>
</dbReference>
<dbReference type="PANTHER" id="PTHR43194">
    <property type="entry name" value="HYDROLASE ALPHA/BETA FOLD FAMILY"/>
    <property type="match status" value="1"/>
</dbReference>
<comment type="caution">
    <text evidence="2">The sequence shown here is derived from an EMBL/GenBank/DDBJ whole genome shotgun (WGS) entry which is preliminary data.</text>
</comment>
<dbReference type="GO" id="GO:0016787">
    <property type="term" value="F:hydrolase activity"/>
    <property type="evidence" value="ECO:0007669"/>
    <property type="project" value="UniProtKB-KW"/>
</dbReference>
<dbReference type="PRINTS" id="PR00111">
    <property type="entry name" value="ABHYDROLASE"/>
</dbReference>
<dbReference type="Proteomes" id="UP000782312">
    <property type="component" value="Unassembled WGS sequence"/>
</dbReference>
<evidence type="ECO:0000313" key="3">
    <source>
        <dbReference type="Proteomes" id="UP000782312"/>
    </source>
</evidence>
<accession>A0A932MNR5</accession>
<gene>
    <name evidence="2" type="ORF">HYZ11_18675</name>
</gene>
<reference evidence="2" key="1">
    <citation type="submission" date="2020-07" db="EMBL/GenBank/DDBJ databases">
        <title>Huge and variable diversity of episymbiotic CPR bacteria and DPANN archaea in groundwater ecosystems.</title>
        <authorList>
            <person name="He C.Y."/>
            <person name="Keren R."/>
            <person name="Whittaker M."/>
            <person name="Farag I.F."/>
            <person name="Doudna J."/>
            <person name="Cate J.H.D."/>
            <person name="Banfield J.F."/>
        </authorList>
    </citation>
    <scope>NUCLEOTIDE SEQUENCE</scope>
    <source>
        <strain evidence="2">NC_groundwater_763_Ag_S-0.2um_68_21</strain>
    </source>
</reference>
<keyword evidence="2" id="KW-0378">Hydrolase</keyword>
<dbReference type="Gene3D" id="3.40.50.1820">
    <property type="entry name" value="alpha/beta hydrolase"/>
    <property type="match status" value="1"/>
</dbReference>
<name>A0A932MNR5_UNCTE</name>
<sequence length="275" mass="28711">MFGERLLSPERAFGLNRAADGAVEAAGRRLTFTEDGPPQASPPVVFVHGAGGTRGVWARLGHHLARKGRRSLALDLPGHGGSEGPGCGRIEAYAGWALRFLEARGLRRPVLAGHSMGGGIALACALAAPGGLGGLILLGTGARLRVLDSILQGIRTDFEKTVDAIVGYAFAPGAPPAMAEESRRELRACPPEVLEGDFRACDAFDVMERLGEISLPTLVLCGEDDALTPPKYARFLAGRIPGARLEPIAGAGHMLMLERAAPVGEAIAAFLDSLP</sequence>
<dbReference type="InterPro" id="IPR000073">
    <property type="entry name" value="AB_hydrolase_1"/>
</dbReference>
<dbReference type="SUPFAM" id="SSF53474">
    <property type="entry name" value="alpha/beta-Hydrolases"/>
    <property type="match status" value="1"/>
</dbReference>
<dbReference type="AlphaFoldDB" id="A0A932MNR5"/>
<evidence type="ECO:0000313" key="2">
    <source>
        <dbReference type="EMBL" id="MBI3129639.1"/>
    </source>
</evidence>
<proteinExistence type="predicted"/>
<evidence type="ECO:0000259" key="1">
    <source>
        <dbReference type="Pfam" id="PF12697"/>
    </source>
</evidence>
<organism evidence="2 3">
    <name type="scientific">Tectimicrobiota bacterium</name>
    <dbReference type="NCBI Taxonomy" id="2528274"/>
    <lineage>
        <taxon>Bacteria</taxon>
        <taxon>Pseudomonadati</taxon>
        <taxon>Nitrospinota/Tectimicrobiota group</taxon>
        <taxon>Candidatus Tectimicrobiota</taxon>
    </lineage>
</organism>